<reference evidence="4 5" key="1">
    <citation type="submission" date="2024-09" db="EMBL/GenBank/DDBJ databases">
        <authorList>
            <person name="Makale K.P.P."/>
            <person name="Makhzoum A."/>
            <person name="Rantong G."/>
            <person name="Rahube T.O."/>
        </authorList>
    </citation>
    <scope>NUCLEOTIDE SEQUENCE [LARGE SCALE GENOMIC DNA]</scope>
    <source>
        <strain evidence="4 5">KM_D13</strain>
    </source>
</reference>
<evidence type="ECO:0000259" key="3">
    <source>
        <dbReference type="Pfam" id="PF00432"/>
    </source>
</evidence>
<gene>
    <name evidence="4" type="ORF">ACEU3E_12905</name>
</gene>
<evidence type="ECO:0000256" key="2">
    <source>
        <dbReference type="SAM" id="Phobius"/>
    </source>
</evidence>
<evidence type="ECO:0000313" key="4">
    <source>
        <dbReference type="EMBL" id="MFB0843074.1"/>
    </source>
</evidence>
<dbReference type="Proteomes" id="UP001575622">
    <property type="component" value="Unassembled WGS sequence"/>
</dbReference>
<dbReference type="SUPFAM" id="SSF48239">
    <property type="entry name" value="Terpenoid cyclases/Protein prenyltransferases"/>
    <property type="match status" value="1"/>
</dbReference>
<proteinExistence type="predicted"/>
<dbReference type="InterPro" id="IPR001330">
    <property type="entry name" value="Prenyltrans"/>
</dbReference>
<protein>
    <recommendedName>
        <fullName evidence="3">Prenyltransferase alpha-alpha toroid domain-containing protein</fullName>
    </recommendedName>
</protein>
<feature type="domain" description="Prenyltransferase alpha-alpha toroid" evidence="3">
    <location>
        <begin position="72"/>
        <end position="200"/>
    </location>
</feature>
<keyword evidence="5" id="KW-1185">Reference proteome</keyword>
<dbReference type="Gene3D" id="1.50.10.20">
    <property type="match status" value="1"/>
</dbReference>
<organism evidence="4 5">
    <name type="scientific">Paenibacillus oleatilyticus</name>
    <dbReference type="NCBI Taxonomy" id="2594886"/>
    <lineage>
        <taxon>Bacteria</taxon>
        <taxon>Bacillati</taxon>
        <taxon>Bacillota</taxon>
        <taxon>Bacilli</taxon>
        <taxon>Bacillales</taxon>
        <taxon>Paenibacillaceae</taxon>
        <taxon>Paenibacillus</taxon>
    </lineage>
</organism>
<feature type="transmembrane region" description="Helical" evidence="2">
    <location>
        <begin position="5"/>
        <end position="26"/>
    </location>
</feature>
<keyword evidence="2" id="KW-0812">Transmembrane</keyword>
<feature type="domain" description="Prenyltransferase alpha-alpha toroid" evidence="3">
    <location>
        <begin position="270"/>
        <end position="375"/>
    </location>
</feature>
<dbReference type="EMBL" id="JBHDLN010000005">
    <property type="protein sequence ID" value="MFB0843074.1"/>
    <property type="molecule type" value="Genomic_DNA"/>
</dbReference>
<keyword evidence="1" id="KW-0677">Repeat</keyword>
<keyword evidence="2" id="KW-0472">Membrane</keyword>
<sequence length="575" mass="66924">MKKSVIKVTLTAFTFLLCYLLFYNFYYQNEVASYHKDQESDINRLKDRLLLSLGKMDLPHGGYGLQAFDNTTFKSYSTYFLWNTLDLVKTDYSMPEKDKLLLKNQMEDELEALMSTNDSLIHDIFYITHTLTKINKLDETTKNKIILELQKFKQPDGSYKLKLNIESDINDLIVATKVAGDINKLISVEFDSQTIHWISEIHKTVLLSNDNKRIFTLKNRLLKDAGLTVEKNEETKKSLKDQISKNISEANINLLDLNSIVEIIENFDINLKKEDLQKCSELIINNQNPDGGWSTFFDGHSDDQGTYLAVKTLNFFNVHIPNKEVLTETLLEQRSSSGGFLSFYKSDFSLENTYIANELLKFYNISNKNKKQTISLLEQMETRIEFDKLDATDKYKYISTLDSYNLKINTQEIIKILKSDLEFYSNSHKNINDISSLFFTIKSINIIENNSKNLKLDKVNLSDVENTFHANLYKIAILALLDDLSISNLRHFEEKYRVEIQTSLEKEDYLFFWVLSHIYLTNSPELKNYLGNSNSSIHTILNKSVKMMLENMKISNSELNVHKLFYILKTMDYIR</sequence>
<keyword evidence="2" id="KW-1133">Transmembrane helix</keyword>
<evidence type="ECO:0000313" key="5">
    <source>
        <dbReference type="Proteomes" id="UP001575622"/>
    </source>
</evidence>
<dbReference type="Pfam" id="PF00432">
    <property type="entry name" value="Prenyltrans"/>
    <property type="match status" value="2"/>
</dbReference>
<dbReference type="RefSeq" id="WP_373951468.1">
    <property type="nucleotide sequence ID" value="NZ_JBHDLN010000005.1"/>
</dbReference>
<name>A0ABV4V163_9BACL</name>
<dbReference type="InterPro" id="IPR008930">
    <property type="entry name" value="Terpenoid_cyclase/PrenylTrfase"/>
</dbReference>
<evidence type="ECO:0000256" key="1">
    <source>
        <dbReference type="ARBA" id="ARBA00022737"/>
    </source>
</evidence>
<accession>A0ABV4V163</accession>
<comment type="caution">
    <text evidence="4">The sequence shown here is derived from an EMBL/GenBank/DDBJ whole genome shotgun (WGS) entry which is preliminary data.</text>
</comment>